<feature type="compositionally biased region" description="Acidic residues" evidence="6">
    <location>
        <begin position="445"/>
        <end position="456"/>
    </location>
</feature>
<evidence type="ECO:0000313" key="9">
    <source>
        <dbReference type="Proteomes" id="UP001381693"/>
    </source>
</evidence>
<evidence type="ECO:0000256" key="5">
    <source>
        <dbReference type="ARBA" id="ARBA00023242"/>
    </source>
</evidence>
<sequence length="600" mass="67264">MEHTKQSSVSVNEQGCCDRLEAVDNEATENSATIVSGHKFPTQFNPIQDPDANSERQEDSIENNSVSGKDDAGSSPENSFLKDMIVLDTTGEPNGDAEEISLSSKSTSCDDVILFDSSVRKKADSSVHKKAKIGSECENDVVFLEGISIDVEGESRIQPNDNRHAPYPVQDIPLYSTGIAGILADIEYSMDTGKKINDARPKKTCFNCLGDHNITDCSEPHDPRRIAVNRKTYMNSRNNNVRYHEDCENKYGQFQPGKISDRLREALGLRRSDLPIYIYRMRCLGYPPGWLKEAEVHQADMKMYDGTGQSVIHPDSEEGETEATLIKYNPDKLVSYPGFNVDRPKGVHDDWQRLRFPPMKRHHRKSEFKHFMEMNKVDTYKKRKLRDENLQNNGNANVSEESLAMELDESGGNLHSKIEFNPPLPEEPLPPLPTDDSPASPGSLEVEEGEIAEDDSEHSVAYLEAKRQELLKELGNTGDRIENDDSCSEKDTEALDKNKIKSPSTPEADLENSVSSSSDTPSSGIVKHHRSHSKGYQLGVAIPSSITPYKILPEAEKWKVEVTDHINFENLPDALGTWDKMKGLMQQVKMRMLELHADDE</sequence>
<feature type="compositionally biased region" description="Basic and acidic residues" evidence="6">
    <location>
        <begin position="479"/>
        <end position="499"/>
    </location>
</feature>
<evidence type="ECO:0000256" key="2">
    <source>
        <dbReference type="ARBA" id="ARBA00022723"/>
    </source>
</evidence>
<dbReference type="GO" id="GO:0003723">
    <property type="term" value="F:RNA binding"/>
    <property type="evidence" value="ECO:0007669"/>
    <property type="project" value="TreeGrafter"/>
</dbReference>
<dbReference type="GO" id="GO:0008270">
    <property type="term" value="F:zinc ion binding"/>
    <property type="evidence" value="ECO:0007669"/>
    <property type="project" value="UniProtKB-KW"/>
</dbReference>
<dbReference type="Proteomes" id="UP001381693">
    <property type="component" value="Unassembled WGS sequence"/>
</dbReference>
<dbReference type="InterPro" id="IPR006568">
    <property type="entry name" value="PSP_pro-rich"/>
</dbReference>
<feature type="compositionally biased region" description="Low complexity" evidence="6">
    <location>
        <begin position="513"/>
        <end position="523"/>
    </location>
</feature>
<comment type="caution">
    <text evidence="8">The sequence shown here is derived from an EMBL/GenBank/DDBJ whole genome shotgun (WGS) entry which is preliminary data.</text>
</comment>
<evidence type="ECO:0000313" key="8">
    <source>
        <dbReference type="EMBL" id="KAK7074155.1"/>
    </source>
</evidence>
<evidence type="ECO:0000256" key="4">
    <source>
        <dbReference type="ARBA" id="ARBA00022833"/>
    </source>
</evidence>
<accession>A0AAN9A6J4</accession>
<dbReference type="GO" id="GO:0071013">
    <property type="term" value="C:catalytic step 2 spliceosome"/>
    <property type="evidence" value="ECO:0007669"/>
    <property type="project" value="TreeGrafter"/>
</dbReference>
<evidence type="ECO:0000256" key="3">
    <source>
        <dbReference type="ARBA" id="ARBA00022771"/>
    </source>
</evidence>
<keyword evidence="2" id="KW-0479">Metal-binding</keyword>
<dbReference type="PANTHER" id="PTHR13316:SF0">
    <property type="entry name" value="ZINC FINGER CCHC DOMAIN-CONTAINING PROTEIN 8"/>
    <property type="match status" value="1"/>
</dbReference>
<feature type="region of interest" description="Disordered" evidence="6">
    <location>
        <begin position="413"/>
        <end position="457"/>
    </location>
</feature>
<proteinExistence type="predicted"/>
<dbReference type="AlphaFoldDB" id="A0AAN9A6J4"/>
<gene>
    <name evidence="8" type="primary">ZCCHC8</name>
    <name evidence="8" type="ORF">SK128_011261</name>
</gene>
<keyword evidence="4" id="KW-0862">Zinc</keyword>
<evidence type="ECO:0000259" key="7">
    <source>
        <dbReference type="SMART" id="SM00581"/>
    </source>
</evidence>
<feature type="domain" description="PSP proline-rich" evidence="7">
    <location>
        <begin position="251"/>
        <end position="303"/>
    </location>
</feature>
<organism evidence="8 9">
    <name type="scientific">Halocaridina rubra</name>
    <name type="common">Hawaiian red shrimp</name>
    <dbReference type="NCBI Taxonomy" id="373956"/>
    <lineage>
        <taxon>Eukaryota</taxon>
        <taxon>Metazoa</taxon>
        <taxon>Ecdysozoa</taxon>
        <taxon>Arthropoda</taxon>
        <taxon>Crustacea</taxon>
        <taxon>Multicrustacea</taxon>
        <taxon>Malacostraca</taxon>
        <taxon>Eumalacostraca</taxon>
        <taxon>Eucarida</taxon>
        <taxon>Decapoda</taxon>
        <taxon>Pleocyemata</taxon>
        <taxon>Caridea</taxon>
        <taxon>Atyoidea</taxon>
        <taxon>Atyidae</taxon>
        <taxon>Halocaridina</taxon>
    </lineage>
</organism>
<comment type="subcellular location">
    <subcellularLocation>
        <location evidence="1">Nucleus</location>
    </subcellularLocation>
</comment>
<feature type="region of interest" description="Disordered" evidence="6">
    <location>
        <begin position="22"/>
        <end position="78"/>
    </location>
</feature>
<dbReference type="PANTHER" id="PTHR13316">
    <property type="entry name" value="ZINC FINGER, CCHC DOMAIN CONTAINING 8"/>
    <property type="match status" value="1"/>
</dbReference>
<dbReference type="SMART" id="SM00581">
    <property type="entry name" value="PSP"/>
    <property type="match status" value="1"/>
</dbReference>
<feature type="compositionally biased region" description="Pro residues" evidence="6">
    <location>
        <begin position="422"/>
        <end position="433"/>
    </location>
</feature>
<reference evidence="8 9" key="1">
    <citation type="submission" date="2023-11" db="EMBL/GenBank/DDBJ databases">
        <title>Halocaridina rubra genome assembly.</title>
        <authorList>
            <person name="Smith C."/>
        </authorList>
    </citation>
    <scope>NUCLEOTIDE SEQUENCE [LARGE SCALE GENOMIC DNA]</scope>
    <source>
        <strain evidence="8">EP-1</strain>
        <tissue evidence="8">Whole</tissue>
    </source>
</reference>
<dbReference type="EMBL" id="JAXCGZ010011769">
    <property type="protein sequence ID" value="KAK7074155.1"/>
    <property type="molecule type" value="Genomic_DNA"/>
</dbReference>
<dbReference type="InterPro" id="IPR052115">
    <property type="entry name" value="NEXT_complex_subunit_ZCCHC8"/>
</dbReference>
<dbReference type="Pfam" id="PF04046">
    <property type="entry name" value="PSP"/>
    <property type="match status" value="1"/>
</dbReference>
<keyword evidence="5" id="KW-0539">Nucleus</keyword>
<keyword evidence="9" id="KW-1185">Reference proteome</keyword>
<feature type="region of interest" description="Disordered" evidence="6">
    <location>
        <begin position="476"/>
        <end position="533"/>
    </location>
</feature>
<evidence type="ECO:0000256" key="1">
    <source>
        <dbReference type="ARBA" id="ARBA00004123"/>
    </source>
</evidence>
<name>A0AAN9A6J4_HALRR</name>
<keyword evidence="3" id="KW-0863">Zinc-finger</keyword>
<protein>
    <submittedName>
        <fullName evidence="8">Zinc finger CCHC domain-containing protein 8</fullName>
    </submittedName>
</protein>
<evidence type="ECO:0000256" key="6">
    <source>
        <dbReference type="SAM" id="MobiDB-lite"/>
    </source>
</evidence>